<dbReference type="EMBL" id="CAUYUE010000002">
    <property type="protein sequence ID" value="CAK0743932.1"/>
    <property type="molecule type" value="Genomic_DNA"/>
</dbReference>
<dbReference type="Pfam" id="PF00249">
    <property type="entry name" value="Myb_DNA-binding"/>
    <property type="match status" value="1"/>
</dbReference>
<keyword evidence="5" id="KW-1185">Reference proteome</keyword>
<feature type="region of interest" description="Disordered" evidence="1">
    <location>
        <begin position="352"/>
        <end position="424"/>
    </location>
</feature>
<evidence type="ECO:0000313" key="4">
    <source>
        <dbReference type="EMBL" id="CAK0743932.1"/>
    </source>
</evidence>
<evidence type="ECO:0000259" key="2">
    <source>
        <dbReference type="PROSITE" id="PS50090"/>
    </source>
</evidence>
<name>A0AAV1HTI6_9CHLO</name>
<reference evidence="4 5" key="1">
    <citation type="submission" date="2023-10" db="EMBL/GenBank/DDBJ databases">
        <authorList>
            <person name="Maclean D."/>
            <person name="Macfadyen A."/>
        </authorList>
    </citation>
    <scope>NUCLEOTIDE SEQUENCE [LARGE SCALE GENOMIC DNA]</scope>
</reference>
<feature type="compositionally biased region" description="Low complexity" evidence="1">
    <location>
        <begin position="383"/>
        <end position="393"/>
    </location>
</feature>
<sequence>MAALEWTNWLPEPSSAPQATREELSGGLDAFAEEFKTTAVCKELPASAPGSSTEGNALPASQRMGSEYDLFDITSAMDWYEGDGGLLDGGVQARVPEGAFQQDLLHGLETFSREQQQPPVVPAWGSQAFSNSFEISRQSGASTMIPTDSTVGGAHPAGCDHSLLIDAEQHYRLADPQEGTHRGGMLRPGMHPIKPQHALPPCCAPQHPTTPPQPIMGHRAWESPFKGSPQDSADSSLFSTHSSYDSITILGDVQPFSAPAFNRPSYMESRYDSLDSCSGLDHPEDSLLADMPGLCHQGPPTPMGMCYAPIPQTPRVRTMPMFSRSDIPCSRELPPFQESVPMEMSPRQALLAKPDHSIHRQPQRLSKRKPAKYNDDESYTTESQTRSGVSSRGRSTKPRRYPGSADSDDDVSNGTNKRRKHHNPWSIEETEALVLGVEQCGGGKWADIKKLGYGVIAQRSAVDLKDKWRNLMRVAMLPHTATRAKTDKRREVPGELLERVRILSSGFAKPPDISRMSHHRGRRFS</sequence>
<dbReference type="SUPFAM" id="SSF46689">
    <property type="entry name" value="Homeodomain-like"/>
    <property type="match status" value="1"/>
</dbReference>
<feature type="domain" description="Myb-like" evidence="2">
    <location>
        <begin position="417"/>
        <end position="472"/>
    </location>
</feature>
<feature type="compositionally biased region" description="Basic residues" evidence="1">
    <location>
        <begin position="359"/>
        <end position="371"/>
    </location>
</feature>
<accession>A0AAV1HTI6</accession>
<dbReference type="SMART" id="SM00717">
    <property type="entry name" value="SANT"/>
    <property type="match status" value="1"/>
</dbReference>
<evidence type="ECO:0000259" key="3">
    <source>
        <dbReference type="PROSITE" id="PS51294"/>
    </source>
</evidence>
<proteinExistence type="predicted"/>
<protein>
    <submittedName>
        <fullName evidence="4">Uncharacterized protein</fullName>
    </submittedName>
</protein>
<dbReference type="PROSITE" id="PS50090">
    <property type="entry name" value="MYB_LIKE"/>
    <property type="match status" value="1"/>
</dbReference>
<gene>
    <name evidence="4" type="ORF">CVIRNUC_001508</name>
</gene>
<comment type="caution">
    <text evidence="4">The sequence shown here is derived from an EMBL/GenBank/DDBJ whole genome shotgun (WGS) entry which is preliminary data.</text>
</comment>
<evidence type="ECO:0000256" key="1">
    <source>
        <dbReference type="SAM" id="MobiDB-lite"/>
    </source>
</evidence>
<dbReference type="Gene3D" id="1.10.246.220">
    <property type="match status" value="1"/>
</dbReference>
<feature type="domain" description="HTH myb-type" evidence="3">
    <location>
        <begin position="417"/>
        <end position="476"/>
    </location>
</feature>
<dbReference type="AlphaFoldDB" id="A0AAV1HTI6"/>
<organism evidence="4 5">
    <name type="scientific">Coccomyxa viridis</name>
    <dbReference type="NCBI Taxonomy" id="1274662"/>
    <lineage>
        <taxon>Eukaryota</taxon>
        <taxon>Viridiplantae</taxon>
        <taxon>Chlorophyta</taxon>
        <taxon>core chlorophytes</taxon>
        <taxon>Trebouxiophyceae</taxon>
        <taxon>Trebouxiophyceae incertae sedis</taxon>
        <taxon>Coccomyxaceae</taxon>
        <taxon>Coccomyxa</taxon>
    </lineage>
</organism>
<dbReference type="PANTHER" id="PTHR47122:SF8">
    <property type="entry name" value="MYB-LIKE DOMAIN-CONTAINING PROTEIN"/>
    <property type="match status" value="1"/>
</dbReference>
<dbReference type="InterPro" id="IPR009057">
    <property type="entry name" value="Homeodomain-like_sf"/>
</dbReference>
<dbReference type="InterPro" id="IPR017930">
    <property type="entry name" value="Myb_dom"/>
</dbReference>
<dbReference type="Proteomes" id="UP001314263">
    <property type="component" value="Unassembled WGS sequence"/>
</dbReference>
<dbReference type="InterPro" id="IPR001005">
    <property type="entry name" value="SANT/Myb"/>
</dbReference>
<feature type="region of interest" description="Disordered" evidence="1">
    <location>
        <begin position="1"/>
        <end position="20"/>
    </location>
</feature>
<dbReference type="CDD" id="cd11660">
    <property type="entry name" value="SANT_TRF"/>
    <property type="match status" value="1"/>
</dbReference>
<evidence type="ECO:0000313" key="5">
    <source>
        <dbReference type="Proteomes" id="UP001314263"/>
    </source>
</evidence>
<dbReference type="PANTHER" id="PTHR47122">
    <property type="entry name" value="MYB-LIKE DNA-BINDING DOMAIN CONTAINING PROTEIN, EXPRESSED"/>
    <property type="match status" value="1"/>
</dbReference>
<dbReference type="PROSITE" id="PS51294">
    <property type="entry name" value="HTH_MYB"/>
    <property type="match status" value="1"/>
</dbReference>